<evidence type="ECO:0000313" key="1">
    <source>
        <dbReference type="Proteomes" id="UP001652625"/>
    </source>
</evidence>
<dbReference type="RefSeq" id="XP_065668589.1">
    <property type="nucleotide sequence ID" value="XM_065812517.1"/>
</dbReference>
<name>A0ABM4D2V0_HYDVU</name>
<gene>
    <name evidence="2" type="primary">LOC105846887</name>
</gene>
<sequence>MRVINPPGGKTNINIYREESIDNSQVLTVNKCQEERMKSSIFDGVYESKKDIQTNQNEMICIVEQKKISDEVDDIKCCEEKKIAGVPTITALGSIYSNGRLPHRKISPLSVRNNQSHIFD</sequence>
<reference evidence="2" key="1">
    <citation type="submission" date="2025-08" db="UniProtKB">
        <authorList>
            <consortium name="RefSeq"/>
        </authorList>
    </citation>
    <scope>IDENTIFICATION</scope>
</reference>
<proteinExistence type="predicted"/>
<evidence type="ECO:0000313" key="2">
    <source>
        <dbReference type="RefSeq" id="XP_065668589.1"/>
    </source>
</evidence>
<accession>A0ABM4D2V0</accession>
<dbReference type="GeneID" id="105846887"/>
<protein>
    <submittedName>
        <fullName evidence="2">Uncharacterized protein LOC105846887</fullName>
    </submittedName>
</protein>
<keyword evidence="1" id="KW-1185">Reference proteome</keyword>
<dbReference type="Proteomes" id="UP001652625">
    <property type="component" value="Chromosome 12"/>
</dbReference>
<organism evidence="1 2">
    <name type="scientific">Hydra vulgaris</name>
    <name type="common">Hydra</name>
    <name type="synonym">Hydra attenuata</name>
    <dbReference type="NCBI Taxonomy" id="6087"/>
    <lineage>
        <taxon>Eukaryota</taxon>
        <taxon>Metazoa</taxon>
        <taxon>Cnidaria</taxon>
        <taxon>Hydrozoa</taxon>
        <taxon>Hydroidolina</taxon>
        <taxon>Anthoathecata</taxon>
        <taxon>Aplanulata</taxon>
        <taxon>Hydridae</taxon>
        <taxon>Hydra</taxon>
    </lineage>
</organism>